<dbReference type="Gene3D" id="3.40.50.2300">
    <property type="match status" value="2"/>
</dbReference>
<proteinExistence type="inferred from homology"/>
<evidence type="ECO:0000256" key="2">
    <source>
        <dbReference type="ARBA" id="ARBA00022729"/>
    </source>
</evidence>
<accession>A0A937L6Q3</accession>
<dbReference type="PANTHER" id="PTHR47235">
    <property type="entry name" value="BLR6548 PROTEIN"/>
    <property type="match status" value="1"/>
</dbReference>
<evidence type="ECO:0000259" key="4">
    <source>
        <dbReference type="Pfam" id="PF13458"/>
    </source>
</evidence>
<dbReference type="Proteomes" id="UP000785783">
    <property type="component" value="Unassembled WGS sequence"/>
</dbReference>
<feature type="domain" description="Leucine-binding protein" evidence="4">
    <location>
        <begin position="32"/>
        <end position="368"/>
    </location>
</feature>
<dbReference type="EMBL" id="JADHOK010000033">
    <property type="protein sequence ID" value="MBL6761745.1"/>
    <property type="molecule type" value="Genomic_DNA"/>
</dbReference>
<dbReference type="InterPro" id="IPR028081">
    <property type="entry name" value="Leu-bd"/>
</dbReference>
<dbReference type="PANTHER" id="PTHR47235:SF1">
    <property type="entry name" value="BLR6548 PROTEIN"/>
    <property type="match status" value="1"/>
</dbReference>
<dbReference type="AlphaFoldDB" id="A0A937L6Q3"/>
<comment type="caution">
    <text evidence="5">The sequence shown here is derived from an EMBL/GenBank/DDBJ whole genome shotgun (WGS) entry which is preliminary data.</text>
</comment>
<sequence length="389" mass="42125">MALGKLFTTLALTGALSLSPALAERGVTDDEIIIGSHSALSGPAAIWGVSSINTARLMFDEVNAKGGIHGRKIKFIVEDHQYQVPLAVKAVNKLINRDKVFAIHMALGTPHNNAVMRRVLSAGIPNLFPLTGAISMTEPFHKLKFQALSTYNQQTRAAIRYFHKNKGHERICAFYQDTDYGQEIKDAIDQEIAALGLTLVAETKHKSTETEFVGGMTSLKNANCDLIVFGTIIQDTIIAYATARKLGITADIVGSQASNDNVVAAAKGGATEGYFVAGATRAMYEDTATPAQMEFMKKYKARYGEFPGVGTLYSYLPTKVLIEALEKAGRDLTVDKLVAALETVKDYDDGLGTPLHTFTETDHSGSDGVNLDIVRDGKLRPVADRIDLQ</sequence>
<protein>
    <submittedName>
        <fullName evidence="5">ABC transporter substrate-binding protein</fullName>
    </submittedName>
</protein>
<dbReference type="CDD" id="cd06343">
    <property type="entry name" value="PBP1_ABC_ligand_binding-like"/>
    <property type="match status" value="1"/>
</dbReference>
<dbReference type="SUPFAM" id="SSF53822">
    <property type="entry name" value="Periplasmic binding protein-like I"/>
    <property type="match status" value="1"/>
</dbReference>
<comment type="similarity">
    <text evidence="1">Belongs to the leucine-binding protein family.</text>
</comment>
<name>A0A937L6Q3_9PROT</name>
<feature type="signal peptide" evidence="3">
    <location>
        <begin position="1"/>
        <end position="23"/>
    </location>
</feature>
<organism evidence="5 6">
    <name type="scientific">PS1 clade bacterium</name>
    <dbReference type="NCBI Taxonomy" id="2175152"/>
    <lineage>
        <taxon>Bacteria</taxon>
        <taxon>Pseudomonadati</taxon>
        <taxon>Pseudomonadota</taxon>
        <taxon>Alphaproteobacteria</taxon>
        <taxon>PS1 clade</taxon>
    </lineage>
</organism>
<reference evidence="5" key="1">
    <citation type="submission" date="2020-10" db="EMBL/GenBank/DDBJ databases">
        <title>Microbiome of the Black Sea water column analyzed by genome centric metagenomics.</title>
        <authorList>
            <person name="Cabello-Yeves P.J."/>
            <person name="Callieri C."/>
            <person name="Picazo A."/>
            <person name="Mehrshad M."/>
            <person name="Haro-Moreno J.M."/>
            <person name="Roda-Garcia J."/>
            <person name="Dzembekova N."/>
            <person name="Slabakova V."/>
            <person name="Slabakova N."/>
            <person name="Moncheva S."/>
            <person name="Rodriguez-Valera F."/>
        </authorList>
    </citation>
    <scope>NUCLEOTIDE SEQUENCE</scope>
    <source>
        <strain evidence="5">BS307-5m-G5</strain>
    </source>
</reference>
<keyword evidence="2 3" id="KW-0732">Signal</keyword>
<feature type="chain" id="PRO_5037441276" evidence="3">
    <location>
        <begin position="24"/>
        <end position="389"/>
    </location>
</feature>
<dbReference type="Pfam" id="PF13458">
    <property type="entry name" value="Peripla_BP_6"/>
    <property type="match status" value="1"/>
</dbReference>
<evidence type="ECO:0000256" key="1">
    <source>
        <dbReference type="ARBA" id="ARBA00010062"/>
    </source>
</evidence>
<evidence type="ECO:0000256" key="3">
    <source>
        <dbReference type="SAM" id="SignalP"/>
    </source>
</evidence>
<dbReference type="InterPro" id="IPR028082">
    <property type="entry name" value="Peripla_BP_I"/>
</dbReference>
<gene>
    <name evidence="5" type="ORF">ISQ19_03505</name>
</gene>
<evidence type="ECO:0000313" key="6">
    <source>
        <dbReference type="Proteomes" id="UP000785783"/>
    </source>
</evidence>
<evidence type="ECO:0000313" key="5">
    <source>
        <dbReference type="EMBL" id="MBL6761745.1"/>
    </source>
</evidence>